<gene>
    <name evidence="3" type="ORF">HNQ65_000446</name>
</gene>
<feature type="domain" description="Pyrrolo-quinoline quinone repeat" evidence="2">
    <location>
        <begin position="316"/>
        <end position="422"/>
    </location>
</feature>
<dbReference type="SMART" id="SM00564">
    <property type="entry name" value="PQQ"/>
    <property type="match status" value="3"/>
</dbReference>
<dbReference type="PANTHER" id="PTHR34512">
    <property type="entry name" value="CELL SURFACE PROTEIN"/>
    <property type="match status" value="1"/>
</dbReference>
<evidence type="ECO:0000256" key="1">
    <source>
        <dbReference type="SAM" id="SignalP"/>
    </source>
</evidence>
<reference evidence="3 4" key="1">
    <citation type="submission" date="2020-08" db="EMBL/GenBank/DDBJ databases">
        <title>Genomic Encyclopedia of Type Strains, Phase IV (KMG-IV): sequencing the most valuable type-strain genomes for metagenomic binning, comparative biology and taxonomic classification.</title>
        <authorList>
            <person name="Goeker M."/>
        </authorList>
    </citation>
    <scope>NUCLEOTIDE SEQUENCE [LARGE SCALE GENOMIC DNA]</scope>
    <source>
        <strain evidence="3 4">DSM 12252</strain>
    </source>
</reference>
<evidence type="ECO:0000313" key="4">
    <source>
        <dbReference type="Proteomes" id="UP000590740"/>
    </source>
</evidence>
<organism evidence="3 4">
    <name type="scientific">Prosthecobacter vanneervenii</name>
    <dbReference type="NCBI Taxonomy" id="48466"/>
    <lineage>
        <taxon>Bacteria</taxon>
        <taxon>Pseudomonadati</taxon>
        <taxon>Verrucomicrobiota</taxon>
        <taxon>Verrucomicrobiia</taxon>
        <taxon>Verrucomicrobiales</taxon>
        <taxon>Verrucomicrobiaceae</taxon>
        <taxon>Prosthecobacter</taxon>
    </lineage>
</organism>
<feature type="domain" description="Pyrrolo-quinoline quinone repeat" evidence="2">
    <location>
        <begin position="80"/>
        <end position="266"/>
    </location>
</feature>
<dbReference type="SUPFAM" id="SSF50998">
    <property type="entry name" value="Quinoprotein alcohol dehydrogenase-like"/>
    <property type="match status" value="1"/>
</dbReference>
<evidence type="ECO:0000259" key="2">
    <source>
        <dbReference type="Pfam" id="PF13360"/>
    </source>
</evidence>
<protein>
    <submittedName>
        <fullName evidence="3">Outer membrane protein assembly factor BamB</fullName>
    </submittedName>
</protein>
<feature type="signal peptide" evidence="1">
    <location>
        <begin position="1"/>
        <end position="18"/>
    </location>
</feature>
<dbReference type="Proteomes" id="UP000590740">
    <property type="component" value="Unassembled WGS sequence"/>
</dbReference>
<sequence length="430" mass="46798">MKLTLAFFTLLSVSAFSAQDWSRFRGPNGSGVAETTGLPAVVDDSTTLWKVPAGKGWSSPVIWQDMVILTAETAPTKRAVIAYSTKDGKELWKHEEEFVPHPIHKTYNTYASSSAFADAERIYINWSSGTNIQALALDHQGKLVWRNDHVADYIHEHGTGISPIVVDGLMIVRSEFDWQRDGKVYTEDPEQQKWKSCIVALDAKTGKQSWKLEIPNCLNTFSTPVVHELKGGKKEIICADTGSGVMGIDLKTGKINWQHNPGYKQRSLGSGVLSDDFYFCTFGTGGGVKEIAALDLKGGKPQAVPFDIPKGLPYVPSPLVIGDKMYLLGDGGIMRCVEFKTGKVVYEERVEGTQGSAKFFSSPVAGDGKIFCASQQGDLIVIKAGTQFEKLAASKLDGPVNSVPAIGDKRLFVRTANSLYCIGTKGQPVP</sequence>
<keyword evidence="1" id="KW-0732">Signal</keyword>
<evidence type="ECO:0000313" key="3">
    <source>
        <dbReference type="EMBL" id="MBB5030892.1"/>
    </source>
</evidence>
<dbReference type="Gene3D" id="2.130.10.10">
    <property type="entry name" value="YVTN repeat-like/Quinoprotein amine dehydrogenase"/>
    <property type="match status" value="1"/>
</dbReference>
<dbReference type="RefSeq" id="WP_184337844.1">
    <property type="nucleotide sequence ID" value="NZ_JACHIG010000001.1"/>
</dbReference>
<proteinExistence type="predicted"/>
<dbReference type="EMBL" id="JACHIG010000001">
    <property type="protein sequence ID" value="MBB5030892.1"/>
    <property type="molecule type" value="Genomic_DNA"/>
</dbReference>
<feature type="chain" id="PRO_5030954042" evidence="1">
    <location>
        <begin position="19"/>
        <end position="430"/>
    </location>
</feature>
<keyword evidence="4" id="KW-1185">Reference proteome</keyword>
<dbReference type="InterPro" id="IPR018391">
    <property type="entry name" value="PQQ_b-propeller_rpt"/>
</dbReference>
<dbReference type="InterPro" id="IPR002372">
    <property type="entry name" value="PQQ_rpt_dom"/>
</dbReference>
<comment type="caution">
    <text evidence="3">The sequence shown here is derived from an EMBL/GenBank/DDBJ whole genome shotgun (WGS) entry which is preliminary data.</text>
</comment>
<accession>A0A7W7Y784</accession>
<name>A0A7W7Y784_9BACT</name>
<dbReference type="Pfam" id="PF13360">
    <property type="entry name" value="PQQ_2"/>
    <property type="match status" value="2"/>
</dbReference>
<dbReference type="PANTHER" id="PTHR34512:SF30">
    <property type="entry name" value="OUTER MEMBRANE PROTEIN ASSEMBLY FACTOR BAMB"/>
    <property type="match status" value="1"/>
</dbReference>
<dbReference type="InterPro" id="IPR011047">
    <property type="entry name" value="Quinoprotein_ADH-like_sf"/>
</dbReference>
<dbReference type="InterPro" id="IPR015943">
    <property type="entry name" value="WD40/YVTN_repeat-like_dom_sf"/>
</dbReference>
<dbReference type="AlphaFoldDB" id="A0A7W7Y784"/>